<dbReference type="AlphaFoldDB" id="A0A067Z7J3"/>
<dbReference type="CDD" id="cd02892">
    <property type="entry name" value="SQCY_1"/>
    <property type="match status" value="1"/>
</dbReference>
<dbReference type="EC" id="5.4.99.17" evidence="7"/>
<dbReference type="InterPro" id="IPR032696">
    <property type="entry name" value="SQ_cyclase_C"/>
</dbReference>
<sequence length="664" mass="74141">MLIYSDILEKEDRVSETLSRQSVEPDEINHAIEGAQAALGGKQKSDGHWVYELEADATIPAEYVLLEHYLDRIDPEKQAKIGVYLRRIQGDHGGWPLYHDGGFDLSATVKAYFALKAIGDDINAPHMRIAREAILDHGGAARTNVFTRIQLALFGEVPWDATPVMPVELMLLPRKAFFSVWNMSYWSRAVIAPLLVLNALRPKAINPRGIHVQELFVKPPSEVKDWIRGPYRSVWGRFFKHLDSALRPVLPLIPRSVHKKALKAASDFIEPRLSRGGLGAIYPAMANVVMMYRAQGVPDSDPRAKTAWDAIQDLLVDHGDEIYCQPCVSPVWDTGLSGLAMIEAASGPAGTKTKETLVALKKSAEWLREHQILDVKGDWAINAPDLRPGGWAFQYENDYYPDVDDTAVVAMLLHRVDPENSREAISRAREWIIGMQSTNGGWGAFDIDNDHELLNHIPFSDHGALLDPPTADVSARCISFLAQLGDPDDRPVILKAIEYLRSEQEPEGCWFGRWGTNYIYGTWSVLCALNIAGVPHDDPMVLRAVNWLESVQRPDGGWGEDCATYEGGTAGTYKKSLPSQTAWAVLALMAVGRRESEAVKRGVAYLVSQQNEKGEWQEEAYNAVGFPKVFYLRYHGYKQFFPLTALARYRNLGVSNSGKVEYGF</sequence>
<dbReference type="RefSeq" id="WP_041112422.1">
    <property type="nucleotide sequence ID" value="NZ_CP004373.1"/>
</dbReference>
<dbReference type="GO" id="GO:0005811">
    <property type="term" value="C:lipid droplet"/>
    <property type="evidence" value="ECO:0007669"/>
    <property type="project" value="InterPro"/>
</dbReference>
<dbReference type="KEGG" id="goy:GLS_c24030"/>
<dbReference type="Pfam" id="PF13243">
    <property type="entry name" value="SQHop_cyclase_C"/>
    <property type="match status" value="1"/>
</dbReference>
<feature type="domain" description="Squalene cyclase N-terminal" evidence="6">
    <location>
        <begin position="32"/>
        <end position="318"/>
    </location>
</feature>
<dbReference type="InterPro" id="IPR032697">
    <property type="entry name" value="SQ_cyclase_N"/>
</dbReference>
<evidence type="ECO:0000256" key="4">
    <source>
        <dbReference type="ARBA" id="ARBA00023235"/>
    </source>
</evidence>
<accession>A0A067Z7J3</accession>
<evidence type="ECO:0000313" key="8">
    <source>
        <dbReference type="Proteomes" id="UP000031656"/>
    </source>
</evidence>
<dbReference type="GeneID" id="56906626"/>
<dbReference type="InterPro" id="IPR018333">
    <property type="entry name" value="Squalene_cyclase"/>
</dbReference>
<evidence type="ECO:0000313" key="7">
    <source>
        <dbReference type="EMBL" id="AHK72272.1"/>
    </source>
</evidence>
<dbReference type="NCBIfam" id="TIGR01787">
    <property type="entry name" value="squalene_cyclas"/>
    <property type="match status" value="1"/>
</dbReference>
<dbReference type="SFLD" id="SFLDG01016">
    <property type="entry name" value="Prenyltransferase_Like_2"/>
    <property type="match status" value="1"/>
</dbReference>
<dbReference type="HOGENOM" id="CLU_019345_0_0_5"/>
<evidence type="ECO:0000256" key="1">
    <source>
        <dbReference type="ARBA" id="ARBA00004999"/>
    </source>
</evidence>
<organism evidence="7 8">
    <name type="scientific">Gluconobacter oxydans DSM 3504</name>
    <dbReference type="NCBI Taxonomy" id="1288313"/>
    <lineage>
        <taxon>Bacteria</taxon>
        <taxon>Pseudomonadati</taxon>
        <taxon>Pseudomonadota</taxon>
        <taxon>Alphaproteobacteria</taxon>
        <taxon>Acetobacterales</taxon>
        <taxon>Acetobacteraceae</taxon>
        <taxon>Gluconobacter</taxon>
    </lineage>
</organism>
<proteinExistence type="inferred from homology"/>
<comment type="pathway">
    <text evidence="1">Secondary metabolite biosynthesis; hopanoid biosynthesis.</text>
</comment>
<dbReference type="GO" id="GO:0016104">
    <property type="term" value="P:triterpenoid biosynthetic process"/>
    <property type="evidence" value="ECO:0007669"/>
    <property type="project" value="InterPro"/>
</dbReference>
<reference evidence="7 8" key="1">
    <citation type="journal article" date="2015" name="Appl. Microbiol. Biotechnol.">
        <title>The consequence of an additional NADH dehydrogenase paralog on the growth of Gluconobacter oxydans DSM3504.</title>
        <authorList>
            <person name="Kostner D."/>
            <person name="Luchterhand B."/>
            <person name="Junker A."/>
            <person name="Volland S."/>
            <person name="Daniel R."/>
            <person name="Buchs J."/>
            <person name="Liebl W."/>
            <person name="Ehrenreich A."/>
        </authorList>
    </citation>
    <scope>NUCLEOTIDE SEQUENCE [LARGE SCALE GENOMIC DNA]</scope>
    <source>
        <strain evidence="7">DSM 3504</strain>
    </source>
</reference>
<dbReference type="Gene3D" id="1.50.10.20">
    <property type="match status" value="2"/>
</dbReference>
<keyword evidence="3" id="KW-0677">Repeat</keyword>
<dbReference type="InterPro" id="IPR008930">
    <property type="entry name" value="Terpenoid_cyclase/PrenylTrfase"/>
</dbReference>
<protein>
    <submittedName>
        <fullName evidence="7">Squalene-hopene cyclase</fullName>
        <ecNumber evidence="7">5.4.99.17</ecNumber>
    </submittedName>
</protein>
<dbReference type="PANTHER" id="PTHR11764">
    <property type="entry name" value="TERPENE CYCLASE/MUTASE FAMILY MEMBER"/>
    <property type="match status" value="1"/>
</dbReference>
<feature type="domain" description="Squalene cyclase C-terminal" evidence="5">
    <location>
        <begin position="328"/>
        <end position="651"/>
    </location>
</feature>
<dbReference type="Proteomes" id="UP000031656">
    <property type="component" value="Chromosome"/>
</dbReference>
<dbReference type="Pfam" id="PF13249">
    <property type="entry name" value="SQHop_cyclase_N"/>
    <property type="match status" value="1"/>
</dbReference>
<name>A0A067Z7J3_GLUOY</name>
<dbReference type="GO" id="GO:0051007">
    <property type="term" value="F:squalene-hopene cyclase activity"/>
    <property type="evidence" value="ECO:0007669"/>
    <property type="project" value="UniProtKB-EC"/>
</dbReference>
<keyword evidence="4 7" id="KW-0413">Isomerase</keyword>
<dbReference type="EMBL" id="CP004373">
    <property type="protein sequence ID" value="AHK72272.1"/>
    <property type="molecule type" value="Genomic_DNA"/>
</dbReference>
<evidence type="ECO:0000256" key="3">
    <source>
        <dbReference type="ARBA" id="ARBA00022737"/>
    </source>
</evidence>
<evidence type="ECO:0000256" key="2">
    <source>
        <dbReference type="ARBA" id="ARBA00009755"/>
    </source>
</evidence>
<dbReference type="InterPro" id="IPR006400">
    <property type="entry name" value="Hopene-cyclase"/>
</dbReference>
<evidence type="ECO:0000259" key="6">
    <source>
        <dbReference type="Pfam" id="PF13249"/>
    </source>
</evidence>
<dbReference type="SUPFAM" id="SSF48239">
    <property type="entry name" value="Terpenoid cyclases/Protein prenyltransferases"/>
    <property type="match status" value="2"/>
</dbReference>
<dbReference type="UniPathway" id="UPA00337"/>
<dbReference type="NCBIfam" id="TIGR01507">
    <property type="entry name" value="hopene_cyclase"/>
    <property type="match status" value="1"/>
</dbReference>
<gene>
    <name evidence="7" type="ORF">GLS_c24030</name>
</gene>
<dbReference type="PANTHER" id="PTHR11764:SF20">
    <property type="entry name" value="LANOSTEROL SYNTHASE"/>
    <property type="match status" value="1"/>
</dbReference>
<evidence type="ECO:0000259" key="5">
    <source>
        <dbReference type="Pfam" id="PF13243"/>
    </source>
</evidence>
<comment type="similarity">
    <text evidence="2">Belongs to the terpene cyclase/mutase family.</text>
</comment>